<keyword evidence="2" id="KW-1185">Reference proteome</keyword>
<dbReference type="InterPro" id="IPR024307">
    <property type="entry name" value="YmaF"/>
</dbReference>
<dbReference type="Proteomes" id="UP000767291">
    <property type="component" value="Unassembled WGS sequence"/>
</dbReference>
<accession>A0ABS4E6P7</accession>
<evidence type="ECO:0000313" key="1">
    <source>
        <dbReference type="EMBL" id="MBP1853621.1"/>
    </source>
</evidence>
<organism evidence="1 2">
    <name type="scientific">Metaclostridioides mangenotii</name>
    <dbReference type="NCBI Taxonomy" id="1540"/>
    <lineage>
        <taxon>Bacteria</taxon>
        <taxon>Bacillati</taxon>
        <taxon>Bacillota</taxon>
        <taxon>Clostridia</taxon>
        <taxon>Peptostreptococcales</taxon>
        <taxon>Peptostreptococcaceae</taxon>
        <taxon>Metaclostridioides</taxon>
    </lineage>
</organism>
<dbReference type="Pfam" id="PF12788">
    <property type="entry name" value="YmaF"/>
    <property type="match status" value="1"/>
</dbReference>
<reference evidence="1 2" key="1">
    <citation type="submission" date="2021-03" db="EMBL/GenBank/DDBJ databases">
        <title>Genomic Encyclopedia of Type Strains, Phase IV (KMG-IV): sequencing the most valuable type-strain genomes for metagenomic binning, comparative biology and taxonomic classification.</title>
        <authorList>
            <person name="Goeker M."/>
        </authorList>
    </citation>
    <scope>NUCLEOTIDE SEQUENCE [LARGE SCALE GENOMIC DNA]</scope>
    <source>
        <strain evidence="1 2">DSM 1289</strain>
    </source>
</reference>
<protein>
    <recommendedName>
        <fullName evidence="3">YmaF family protein</fullName>
    </recommendedName>
</protein>
<comment type="caution">
    <text evidence="1">The sequence shown here is derived from an EMBL/GenBank/DDBJ whole genome shotgun (WGS) entry which is preliminary data.</text>
</comment>
<sequence>MCDIIGPGIPVGNGRHVHFVEGYTKINDGHEHEFQFATLIDDPIGD</sequence>
<dbReference type="EMBL" id="JAGGJX010000001">
    <property type="protein sequence ID" value="MBP1853621.1"/>
    <property type="molecule type" value="Genomic_DNA"/>
</dbReference>
<proteinExistence type="predicted"/>
<name>A0ABS4E6P7_9FIRM</name>
<gene>
    <name evidence="1" type="ORF">J2Z43_000011</name>
</gene>
<evidence type="ECO:0008006" key="3">
    <source>
        <dbReference type="Google" id="ProtNLM"/>
    </source>
</evidence>
<evidence type="ECO:0000313" key="2">
    <source>
        <dbReference type="Proteomes" id="UP000767291"/>
    </source>
</evidence>